<reference evidence="7" key="1">
    <citation type="submission" date="2018-05" db="EMBL/GenBank/DDBJ databases">
        <authorList>
            <person name="Lanie J.A."/>
            <person name="Ng W.-L."/>
            <person name="Kazmierczak K.M."/>
            <person name="Andrzejewski T.M."/>
            <person name="Davidsen T.M."/>
            <person name="Wayne K.J."/>
            <person name="Tettelin H."/>
            <person name="Glass J.I."/>
            <person name="Rusch D."/>
            <person name="Podicherti R."/>
            <person name="Tsui H.-C.T."/>
            <person name="Winkler M.E."/>
        </authorList>
    </citation>
    <scope>NUCLEOTIDE SEQUENCE</scope>
</reference>
<dbReference type="AlphaFoldDB" id="A0A382X5T1"/>
<dbReference type="PANTHER" id="PTHR32322:SF2">
    <property type="entry name" value="EAMA DOMAIN-CONTAINING PROTEIN"/>
    <property type="match status" value="1"/>
</dbReference>
<evidence type="ECO:0000313" key="7">
    <source>
        <dbReference type="EMBL" id="SVD66567.1"/>
    </source>
</evidence>
<evidence type="ECO:0000256" key="4">
    <source>
        <dbReference type="ARBA" id="ARBA00023136"/>
    </source>
</evidence>
<dbReference type="InterPro" id="IPR050638">
    <property type="entry name" value="AA-Vitamin_Transporters"/>
</dbReference>
<keyword evidence="4 5" id="KW-0472">Membrane</keyword>
<feature type="domain" description="EamA" evidence="6">
    <location>
        <begin position="4"/>
        <end position="134"/>
    </location>
</feature>
<dbReference type="SUPFAM" id="SSF103481">
    <property type="entry name" value="Multidrug resistance efflux transporter EmrE"/>
    <property type="match status" value="1"/>
</dbReference>
<dbReference type="GO" id="GO:0016020">
    <property type="term" value="C:membrane"/>
    <property type="evidence" value="ECO:0007669"/>
    <property type="project" value="UniProtKB-SubCell"/>
</dbReference>
<keyword evidence="2 5" id="KW-0812">Transmembrane</keyword>
<dbReference type="InterPro" id="IPR000620">
    <property type="entry name" value="EamA_dom"/>
</dbReference>
<feature type="transmembrane region" description="Helical" evidence="5">
    <location>
        <begin position="93"/>
        <end position="111"/>
    </location>
</feature>
<evidence type="ECO:0000256" key="5">
    <source>
        <dbReference type="SAM" id="Phobius"/>
    </source>
</evidence>
<feature type="transmembrane region" description="Helical" evidence="5">
    <location>
        <begin position="147"/>
        <end position="168"/>
    </location>
</feature>
<name>A0A382X5T1_9ZZZZ</name>
<evidence type="ECO:0000256" key="1">
    <source>
        <dbReference type="ARBA" id="ARBA00004141"/>
    </source>
</evidence>
<evidence type="ECO:0000259" key="6">
    <source>
        <dbReference type="Pfam" id="PF00892"/>
    </source>
</evidence>
<evidence type="ECO:0000256" key="2">
    <source>
        <dbReference type="ARBA" id="ARBA00022692"/>
    </source>
</evidence>
<sequence>MTLTLYITTVLIWGSSWIMFDFQTGIVSPEVSGAYRFGIAALFMFIWAKMNRETLRFAIGEHTFLALQGAFMFALNIVFLYLAAWYLPSGLNAVVFSMASIISMGAGTFYYRKAPSMTLFIGGLTGALGVVVVFWPEIKSLELKQGVGLGLLLSLAGTTSFAISLLIGERNQRAGLGGHGGLAWAMIYGTLVMCVIAVFRDSPFTFDS</sequence>
<comment type="subcellular location">
    <subcellularLocation>
        <location evidence="1">Membrane</location>
        <topology evidence="1">Multi-pass membrane protein</topology>
    </subcellularLocation>
</comment>
<feature type="transmembrane region" description="Helical" evidence="5">
    <location>
        <begin position="33"/>
        <end position="50"/>
    </location>
</feature>
<dbReference type="EMBL" id="UINC01165269">
    <property type="protein sequence ID" value="SVD66567.1"/>
    <property type="molecule type" value="Genomic_DNA"/>
</dbReference>
<feature type="transmembrane region" description="Helical" evidence="5">
    <location>
        <begin position="62"/>
        <end position="87"/>
    </location>
</feature>
<feature type="transmembrane region" description="Helical" evidence="5">
    <location>
        <begin position="180"/>
        <end position="199"/>
    </location>
</feature>
<gene>
    <name evidence="7" type="ORF">METZ01_LOCUS419421</name>
</gene>
<evidence type="ECO:0000256" key="3">
    <source>
        <dbReference type="ARBA" id="ARBA00022989"/>
    </source>
</evidence>
<dbReference type="PANTHER" id="PTHR32322">
    <property type="entry name" value="INNER MEMBRANE TRANSPORTER"/>
    <property type="match status" value="1"/>
</dbReference>
<dbReference type="InterPro" id="IPR037185">
    <property type="entry name" value="EmrE-like"/>
</dbReference>
<organism evidence="7">
    <name type="scientific">marine metagenome</name>
    <dbReference type="NCBI Taxonomy" id="408172"/>
    <lineage>
        <taxon>unclassified sequences</taxon>
        <taxon>metagenomes</taxon>
        <taxon>ecological metagenomes</taxon>
    </lineage>
</organism>
<proteinExistence type="predicted"/>
<feature type="non-terminal residue" evidence="7">
    <location>
        <position position="208"/>
    </location>
</feature>
<dbReference type="Pfam" id="PF00892">
    <property type="entry name" value="EamA"/>
    <property type="match status" value="1"/>
</dbReference>
<feature type="transmembrane region" description="Helical" evidence="5">
    <location>
        <begin position="5"/>
        <end position="27"/>
    </location>
</feature>
<accession>A0A382X5T1</accession>
<feature type="transmembrane region" description="Helical" evidence="5">
    <location>
        <begin position="118"/>
        <end position="135"/>
    </location>
</feature>
<keyword evidence="3 5" id="KW-1133">Transmembrane helix</keyword>
<protein>
    <recommendedName>
        <fullName evidence="6">EamA domain-containing protein</fullName>
    </recommendedName>
</protein>